<sequence length="124" mass="14354">MFVQSDFAFKDAQKRLIRGLDVAKVDKNRVRDGKERENAAMSAIRLAAITQAAIEAAKRLEEERRREEERERLLREKKIEAETEQVEENVNRLEVTLSTFFIRFCCGRVVGSSPEPGKRAHIHE</sequence>
<name>A0A914RSW5_PAREQ</name>
<keyword evidence="1" id="KW-0175">Coiled coil</keyword>
<proteinExistence type="predicted"/>
<evidence type="ECO:0000256" key="1">
    <source>
        <dbReference type="SAM" id="Coils"/>
    </source>
</evidence>
<feature type="coiled-coil region" evidence="1">
    <location>
        <begin position="46"/>
        <end position="96"/>
    </location>
</feature>
<dbReference type="WBParaSite" id="PEQ_0000505401-mRNA-1">
    <property type="protein sequence ID" value="PEQ_0000505401-mRNA-1"/>
    <property type="gene ID" value="PEQ_0000505401"/>
</dbReference>
<keyword evidence="2" id="KW-1185">Reference proteome</keyword>
<dbReference type="Proteomes" id="UP000887564">
    <property type="component" value="Unplaced"/>
</dbReference>
<dbReference type="AlphaFoldDB" id="A0A914RSW5"/>
<evidence type="ECO:0000313" key="2">
    <source>
        <dbReference type="Proteomes" id="UP000887564"/>
    </source>
</evidence>
<reference evidence="3" key="1">
    <citation type="submission" date="2022-11" db="UniProtKB">
        <authorList>
            <consortium name="WormBaseParasite"/>
        </authorList>
    </citation>
    <scope>IDENTIFICATION</scope>
</reference>
<organism evidence="2 3">
    <name type="scientific">Parascaris equorum</name>
    <name type="common">Equine roundworm</name>
    <dbReference type="NCBI Taxonomy" id="6256"/>
    <lineage>
        <taxon>Eukaryota</taxon>
        <taxon>Metazoa</taxon>
        <taxon>Ecdysozoa</taxon>
        <taxon>Nematoda</taxon>
        <taxon>Chromadorea</taxon>
        <taxon>Rhabditida</taxon>
        <taxon>Spirurina</taxon>
        <taxon>Ascaridomorpha</taxon>
        <taxon>Ascaridoidea</taxon>
        <taxon>Ascarididae</taxon>
        <taxon>Parascaris</taxon>
    </lineage>
</organism>
<evidence type="ECO:0000313" key="3">
    <source>
        <dbReference type="WBParaSite" id="PEQ_0000505401-mRNA-1"/>
    </source>
</evidence>
<accession>A0A914RSW5</accession>
<protein>
    <submittedName>
        <fullName evidence="3">Uncharacterized protein</fullName>
    </submittedName>
</protein>